<dbReference type="EMBL" id="LGTZ01001761">
    <property type="protein sequence ID" value="OJD20667.1"/>
    <property type="molecule type" value="Genomic_DNA"/>
</dbReference>
<evidence type="ECO:0000313" key="3">
    <source>
        <dbReference type="Proteomes" id="UP000242791"/>
    </source>
</evidence>
<name>A0A1J9QKD6_9EURO</name>
<evidence type="ECO:0000256" key="1">
    <source>
        <dbReference type="SAM" id="MobiDB-lite"/>
    </source>
</evidence>
<sequence length="88" mass="9133">MRALETHHYRADRSATREGAGQGILMEGARKIQAPPDGRELRGKEGGRSGTMIGFHAAHCARAFLGGGFVPGDLGETGEKVGGGQESG</sequence>
<protein>
    <submittedName>
        <fullName evidence="2">Uncharacterized protein</fullName>
    </submittedName>
</protein>
<reference evidence="2 3" key="1">
    <citation type="submission" date="2015-08" db="EMBL/GenBank/DDBJ databases">
        <title>Emmonsia species relationships and genome sequence.</title>
        <authorList>
            <person name="Cuomo C.A."/>
            <person name="Schwartz I.S."/>
            <person name="Kenyon C."/>
            <person name="De Hoog G.S."/>
            <person name="Govender N.P."/>
            <person name="Botha A."/>
            <person name="Moreno L."/>
            <person name="De Vries M."/>
            <person name="Munoz J.F."/>
            <person name="Stielow J.B."/>
        </authorList>
    </citation>
    <scope>NUCLEOTIDE SEQUENCE [LARGE SCALE GENOMIC DNA]</scope>
    <source>
        <strain evidence="2 3">EI222</strain>
    </source>
</reference>
<accession>A0A1J9QKD6</accession>
<dbReference type="VEuPathDB" id="FungiDB:ACJ73_07997"/>
<feature type="compositionally biased region" description="Basic and acidic residues" evidence="1">
    <location>
        <begin position="1"/>
        <end position="16"/>
    </location>
</feature>
<comment type="caution">
    <text evidence="2">The sequence shown here is derived from an EMBL/GenBank/DDBJ whole genome shotgun (WGS) entry which is preliminary data.</text>
</comment>
<gene>
    <name evidence="2" type="ORF">ACJ73_07997</name>
</gene>
<feature type="compositionally biased region" description="Basic and acidic residues" evidence="1">
    <location>
        <begin position="37"/>
        <end position="47"/>
    </location>
</feature>
<dbReference type="Proteomes" id="UP000242791">
    <property type="component" value="Unassembled WGS sequence"/>
</dbReference>
<keyword evidence="3" id="KW-1185">Reference proteome</keyword>
<organism evidence="2 3">
    <name type="scientific">Blastomyces percursus</name>
    <dbReference type="NCBI Taxonomy" id="1658174"/>
    <lineage>
        <taxon>Eukaryota</taxon>
        <taxon>Fungi</taxon>
        <taxon>Dikarya</taxon>
        <taxon>Ascomycota</taxon>
        <taxon>Pezizomycotina</taxon>
        <taxon>Eurotiomycetes</taxon>
        <taxon>Eurotiomycetidae</taxon>
        <taxon>Onygenales</taxon>
        <taxon>Ajellomycetaceae</taxon>
        <taxon>Blastomyces</taxon>
    </lineage>
</organism>
<proteinExistence type="predicted"/>
<evidence type="ECO:0000313" key="2">
    <source>
        <dbReference type="EMBL" id="OJD20667.1"/>
    </source>
</evidence>
<dbReference type="AlphaFoldDB" id="A0A1J9QKD6"/>
<feature type="region of interest" description="Disordered" evidence="1">
    <location>
        <begin position="1"/>
        <end position="48"/>
    </location>
</feature>